<comment type="caution">
    <text evidence="1">The sequence shown here is derived from an EMBL/GenBank/DDBJ whole genome shotgun (WGS) entry which is preliminary data.</text>
</comment>
<dbReference type="RefSeq" id="WP_207448928.1">
    <property type="nucleotide sequence ID" value="NZ_CP061095.1"/>
</dbReference>
<gene>
    <name evidence="1" type="ORF">IAI60_16305</name>
</gene>
<evidence type="ECO:0000313" key="1">
    <source>
        <dbReference type="EMBL" id="MBO1076181.1"/>
    </source>
</evidence>
<dbReference type="Proteomes" id="UP001518990">
    <property type="component" value="Unassembled WGS sequence"/>
</dbReference>
<evidence type="ECO:0000313" key="2">
    <source>
        <dbReference type="Proteomes" id="UP001518990"/>
    </source>
</evidence>
<keyword evidence="2" id="KW-1185">Reference proteome</keyword>
<reference evidence="1 2" key="1">
    <citation type="submission" date="2020-09" db="EMBL/GenBank/DDBJ databases">
        <title>Roseomonas.</title>
        <authorList>
            <person name="Zhu W."/>
        </authorList>
    </citation>
    <scope>NUCLEOTIDE SEQUENCE [LARGE SCALE GENOMIC DNA]</scope>
    <source>
        <strain evidence="1 2">1311</strain>
    </source>
</reference>
<sequence>MDENTETSVHIEEIEASVSVMDDAALLSPDVMRRVVAEVMARMEASQRSRGIALANTRLGRSAALRPDRVG</sequence>
<proteinExistence type="predicted"/>
<dbReference type="EMBL" id="JACTNF010000018">
    <property type="protein sequence ID" value="MBO1076181.1"/>
    <property type="molecule type" value="Genomic_DNA"/>
</dbReference>
<evidence type="ECO:0008006" key="3">
    <source>
        <dbReference type="Google" id="ProtNLM"/>
    </source>
</evidence>
<organism evidence="1 2">
    <name type="scientific">Roseomonas marmotae</name>
    <dbReference type="NCBI Taxonomy" id="2768161"/>
    <lineage>
        <taxon>Bacteria</taxon>
        <taxon>Pseudomonadati</taxon>
        <taxon>Pseudomonadota</taxon>
        <taxon>Alphaproteobacteria</taxon>
        <taxon>Acetobacterales</taxon>
        <taxon>Roseomonadaceae</taxon>
        <taxon>Roseomonas</taxon>
    </lineage>
</organism>
<protein>
    <recommendedName>
        <fullName evidence="3">FXSXX-COOH protein</fullName>
    </recommendedName>
</protein>
<accession>A0ABS3KFD8</accession>
<name>A0ABS3KFD8_9PROT</name>